<gene>
    <name evidence="5" type="ORF">HXX76_013169</name>
</gene>
<evidence type="ECO:0000313" key="5">
    <source>
        <dbReference type="EMBL" id="KAG2426188.1"/>
    </source>
</evidence>
<protein>
    <recommendedName>
        <fullName evidence="7">ATPase</fullName>
    </recommendedName>
</protein>
<reference evidence="5" key="1">
    <citation type="journal article" date="2020" name="bioRxiv">
        <title>Comparative genomics of Chlamydomonas.</title>
        <authorList>
            <person name="Craig R.J."/>
            <person name="Hasan A.R."/>
            <person name="Ness R.W."/>
            <person name="Keightley P.D."/>
        </authorList>
    </citation>
    <scope>NUCLEOTIDE SEQUENCE</scope>
    <source>
        <strain evidence="5">SAG 7.73</strain>
    </source>
</reference>
<feature type="compositionally biased region" description="Basic and acidic residues" evidence="4">
    <location>
        <begin position="162"/>
        <end position="179"/>
    </location>
</feature>
<dbReference type="GO" id="GO:0005524">
    <property type="term" value="F:ATP binding"/>
    <property type="evidence" value="ECO:0007669"/>
    <property type="project" value="UniProtKB-KW"/>
</dbReference>
<proteinExistence type="inferred from homology"/>
<accession>A0A835SFC5</accession>
<feature type="compositionally biased region" description="Gly residues" evidence="4">
    <location>
        <begin position="233"/>
        <end position="250"/>
    </location>
</feature>
<dbReference type="AlphaFoldDB" id="A0A835SFC5"/>
<organism evidence="5 6">
    <name type="scientific">Chlamydomonas incerta</name>
    <dbReference type="NCBI Taxonomy" id="51695"/>
    <lineage>
        <taxon>Eukaryota</taxon>
        <taxon>Viridiplantae</taxon>
        <taxon>Chlorophyta</taxon>
        <taxon>core chlorophytes</taxon>
        <taxon>Chlorophyceae</taxon>
        <taxon>CS clade</taxon>
        <taxon>Chlamydomonadales</taxon>
        <taxon>Chlamydomonadaceae</taxon>
        <taxon>Chlamydomonas</taxon>
    </lineage>
</organism>
<evidence type="ECO:0000256" key="4">
    <source>
        <dbReference type="SAM" id="MobiDB-lite"/>
    </source>
</evidence>
<dbReference type="InterPro" id="IPR027417">
    <property type="entry name" value="P-loop_NTPase"/>
</dbReference>
<evidence type="ECO:0000313" key="6">
    <source>
        <dbReference type="Proteomes" id="UP000650467"/>
    </source>
</evidence>
<keyword evidence="2" id="KW-0547">Nucleotide-binding</keyword>
<keyword evidence="3" id="KW-0067">ATP-binding</keyword>
<dbReference type="SUPFAM" id="SSF52540">
    <property type="entry name" value="P-loop containing nucleoside triphosphate hydrolases"/>
    <property type="match status" value="1"/>
</dbReference>
<comment type="caution">
    <text evidence="5">The sequence shown here is derived from an EMBL/GenBank/DDBJ whole genome shotgun (WGS) entry which is preliminary data.</text>
</comment>
<dbReference type="GO" id="GO:0016887">
    <property type="term" value="F:ATP hydrolysis activity"/>
    <property type="evidence" value="ECO:0007669"/>
    <property type="project" value="InterPro"/>
</dbReference>
<keyword evidence="6" id="KW-1185">Reference proteome</keyword>
<comment type="similarity">
    <text evidence="1">Belongs to the AFG1 ATPase family.</text>
</comment>
<dbReference type="Proteomes" id="UP000650467">
    <property type="component" value="Unassembled WGS sequence"/>
</dbReference>
<feature type="region of interest" description="Disordered" evidence="4">
    <location>
        <begin position="159"/>
        <end position="201"/>
    </location>
</feature>
<name>A0A835SFC5_CHLIN</name>
<feature type="region of interest" description="Disordered" evidence="4">
    <location>
        <begin position="227"/>
        <end position="279"/>
    </location>
</feature>
<dbReference type="PANTHER" id="PTHR12169:SF6">
    <property type="entry name" value="AFG1-LIKE ATPASE"/>
    <property type="match status" value="1"/>
</dbReference>
<dbReference type="InterPro" id="IPR005654">
    <property type="entry name" value="ATPase_AFG1-like"/>
</dbReference>
<sequence>MLVCARSLRRASRLAGAAWPAEHPGALPAALGLLDPTGAEALCGHPSPATASSFSPSQHTRPLAAYSSQAAAANSTCSTGAASEASSSPNPVLHKYRALLADGTLKPDEQQAAFVQRLGRLYDEVVDYRRRMDEHAAATADFQARRLQRLQQLLAAEEAEEAMQRREHEEQPDHPERCRAAAAGAGASAAGGGGASTSASSAAAAPASGASSVLGWVQAAVASFLPGSSSSSGGDGSSSGSRAAGGGSGGANSARERARRAAVAREERLQREMGPPPVAPTPPRGLYVWGSVGSGKSMLASLLYQALQEGGGLGALRWSHFNSLMLEVHGRLHALDSARWKAAAARDKAAAARLAAPPVAAAAAAAVVAAAGGGGAEGDVSARGARGHLAVAAAAALRERAAALGAAGGDAYPGAQEDDEEEEEGQEDEGADSLGPEAMAAAAAGGHVGEVPLSRQGVMRHWDPRRDPEVRRQREARAAMLAVRRHMRLARLGRTDPRSLAAANAAQLTHMAAALIRGRAGDPHSGWAEAAAAEAVAARSGAGGGGGGAAPIASALFFDEVQVTDVFSAVALKGLVEALSGAGCVLVGTSNRAPEHLPRHGLHEAMWGHFVDTLLQRCEVVELSSPADYRRVLLEQGRAAIAAAAAGGSDNTATAAATAATAAAAWPPVCHSYLHPAGPGATAEMERLWRAFVANGAAAGGAAAAAGAATAGGAEADSMLDIPVLFGRRLGVRRPSPCGGGAWFSFAELCAAPLGAADYTAVAGRFHTLFIEGVPAMSMQVRDQARRFITLVDELYGAKCVLVASAEVPPEQLFLGAEGEEPILDVEGLQFETAAEDARLRRDVMATGAVAPVAAGGAAALAAAAGALGGAEERFAFRRAVSRLLEMQSPAYISAAARLRQGQGLQQQGLQQQGLQQEVRWVQGAQHGVQAAQRQ</sequence>
<dbReference type="Pfam" id="PF03969">
    <property type="entry name" value="AFG1_ATPase"/>
    <property type="match status" value="3"/>
</dbReference>
<dbReference type="NCBIfam" id="NF040713">
    <property type="entry name" value="ZapE"/>
    <property type="match status" value="1"/>
</dbReference>
<evidence type="ECO:0000256" key="1">
    <source>
        <dbReference type="ARBA" id="ARBA00010322"/>
    </source>
</evidence>
<dbReference type="OrthoDB" id="548867at2759"/>
<feature type="region of interest" description="Disordered" evidence="4">
    <location>
        <begin position="408"/>
        <end position="433"/>
    </location>
</feature>
<dbReference type="PANTHER" id="PTHR12169">
    <property type="entry name" value="ATPASE N2B"/>
    <property type="match status" value="1"/>
</dbReference>
<dbReference type="Gene3D" id="3.40.50.300">
    <property type="entry name" value="P-loop containing nucleotide triphosphate hydrolases"/>
    <property type="match status" value="1"/>
</dbReference>
<evidence type="ECO:0000256" key="2">
    <source>
        <dbReference type="ARBA" id="ARBA00022741"/>
    </source>
</evidence>
<feature type="compositionally biased region" description="Acidic residues" evidence="4">
    <location>
        <begin position="416"/>
        <end position="431"/>
    </location>
</feature>
<evidence type="ECO:0008006" key="7">
    <source>
        <dbReference type="Google" id="ProtNLM"/>
    </source>
</evidence>
<dbReference type="EMBL" id="JAEHOC010000049">
    <property type="protein sequence ID" value="KAG2426188.1"/>
    <property type="molecule type" value="Genomic_DNA"/>
</dbReference>
<dbReference type="GO" id="GO:0005739">
    <property type="term" value="C:mitochondrion"/>
    <property type="evidence" value="ECO:0007669"/>
    <property type="project" value="TreeGrafter"/>
</dbReference>
<evidence type="ECO:0000256" key="3">
    <source>
        <dbReference type="ARBA" id="ARBA00022840"/>
    </source>
</evidence>